<dbReference type="InterPro" id="IPR007221">
    <property type="entry name" value="MreC"/>
</dbReference>
<dbReference type="InterPro" id="IPR042175">
    <property type="entry name" value="Cell/Rod_MreC_2"/>
</dbReference>
<dbReference type="Gene3D" id="2.40.10.350">
    <property type="entry name" value="Rod shape-determining protein MreC, domain 2"/>
    <property type="match status" value="1"/>
</dbReference>
<name>A0ABP7I0Y8_9ACTN</name>
<dbReference type="EMBL" id="BAABAH010000002">
    <property type="protein sequence ID" value="GAA3807660.1"/>
    <property type="molecule type" value="Genomic_DNA"/>
</dbReference>
<feature type="region of interest" description="Disordered" evidence="6">
    <location>
        <begin position="1"/>
        <end position="33"/>
    </location>
</feature>
<evidence type="ECO:0000256" key="6">
    <source>
        <dbReference type="SAM" id="MobiDB-lite"/>
    </source>
</evidence>
<dbReference type="InterPro" id="IPR055342">
    <property type="entry name" value="MreC_beta-barrel_core"/>
</dbReference>
<evidence type="ECO:0000313" key="9">
    <source>
        <dbReference type="Proteomes" id="UP001501821"/>
    </source>
</evidence>
<feature type="domain" description="Rod shape-determining protein MreC beta-barrel core" evidence="7">
    <location>
        <begin position="158"/>
        <end position="305"/>
    </location>
</feature>
<comment type="caution">
    <text evidence="8">The sequence shown here is derived from an EMBL/GenBank/DDBJ whole genome shotgun (WGS) entry which is preliminary data.</text>
</comment>
<reference evidence="9" key="1">
    <citation type="journal article" date="2019" name="Int. J. Syst. Evol. Microbiol.">
        <title>The Global Catalogue of Microorganisms (GCM) 10K type strain sequencing project: providing services to taxonomists for standard genome sequencing and annotation.</title>
        <authorList>
            <consortium name="The Broad Institute Genomics Platform"/>
            <consortium name="The Broad Institute Genome Sequencing Center for Infectious Disease"/>
            <person name="Wu L."/>
            <person name="Ma J."/>
        </authorList>
    </citation>
    <scope>NUCLEOTIDE SEQUENCE [LARGE SCALE GENOMIC DNA]</scope>
    <source>
        <strain evidence="9">JCM 16953</strain>
    </source>
</reference>
<evidence type="ECO:0000259" key="7">
    <source>
        <dbReference type="Pfam" id="PF04085"/>
    </source>
</evidence>
<proteinExistence type="inferred from homology"/>
<dbReference type="PANTHER" id="PTHR34138">
    <property type="entry name" value="CELL SHAPE-DETERMINING PROTEIN MREC"/>
    <property type="match status" value="1"/>
</dbReference>
<keyword evidence="3 5" id="KW-0133">Cell shape</keyword>
<organism evidence="8 9">
    <name type="scientific">Nocardioides panacisoli</name>
    <dbReference type="NCBI Taxonomy" id="627624"/>
    <lineage>
        <taxon>Bacteria</taxon>
        <taxon>Bacillati</taxon>
        <taxon>Actinomycetota</taxon>
        <taxon>Actinomycetes</taxon>
        <taxon>Propionibacteriales</taxon>
        <taxon>Nocardioidaceae</taxon>
        <taxon>Nocardioides</taxon>
    </lineage>
</organism>
<comment type="function">
    <text evidence="5">Involved in formation and maintenance of cell shape.</text>
</comment>
<protein>
    <recommendedName>
        <fullName evidence="2 5">Cell shape-determining protein MreC</fullName>
    </recommendedName>
    <alternativeName>
        <fullName evidence="4 5">Cell shape protein MreC</fullName>
    </alternativeName>
</protein>
<dbReference type="PIRSF" id="PIRSF038471">
    <property type="entry name" value="MreC"/>
    <property type="match status" value="1"/>
</dbReference>
<evidence type="ECO:0000313" key="8">
    <source>
        <dbReference type="EMBL" id="GAA3807660.1"/>
    </source>
</evidence>
<keyword evidence="9" id="KW-1185">Reference proteome</keyword>
<dbReference type="Pfam" id="PF04085">
    <property type="entry name" value="MreC"/>
    <property type="match status" value="1"/>
</dbReference>
<gene>
    <name evidence="8" type="primary">mreC</name>
    <name evidence="8" type="ORF">GCM10022242_08270</name>
</gene>
<accession>A0ABP7I0Y8</accession>
<dbReference type="Proteomes" id="UP001501821">
    <property type="component" value="Unassembled WGS sequence"/>
</dbReference>
<evidence type="ECO:0000256" key="1">
    <source>
        <dbReference type="ARBA" id="ARBA00009369"/>
    </source>
</evidence>
<comment type="similarity">
    <text evidence="1 5">Belongs to the MreC family.</text>
</comment>
<evidence type="ECO:0000256" key="3">
    <source>
        <dbReference type="ARBA" id="ARBA00022960"/>
    </source>
</evidence>
<sequence length="322" mass="33586">MSLDTPSRPAPDAPDAQRRPVRRVGRPLERENRQSLPSRSLVVALVLACLTLMVVDKAGGDSSPVAAARRSVGEVFGPAEAFASTVIGPFAAVPGLLHTNGQLRDRIDDLEAENARLRSEAHTAGYTAHRRESARDLCAVAGGLGYALTPARVVAFGSAQSFSDTVTIDAGSDSGLHPDMTVLDADGLVGRITSVTSHTATVLLAVDSDSTVGGRIGQNMELGFVRGRGDTGDDGRLELQLADRSVVPQTGESVVTWGSEGGAPYVAGVPIGEITHVYESLRDTSYRAVLKPYVDFTSLDLVGVVVPSGSKHATIEADGSCG</sequence>
<dbReference type="RefSeq" id="WP_344772580.1">
    <property type="nucleotide sequence ID" value="NZ_BAABAH010000002.1"/>
</dbReference>
<evidence type="ECO:0000256" key="5">
    <source>
        <dbReference type="PIRNR" id="PIRNR038471"/>
    </source>
</evidence>
<dbReference type="Gene3D" id="2.40.10.340">
    <property type="entry name" value="Rod shape-determining protein MreC, domain 1"/>
    <property type="match status" value="1"/>
</dbReference>
<dbReference type="PANTHER" id="PTHR34138:SF1">
    <property type="entry name" value="CELL SHAPE-DETERMINING PROTEIN MREC"/>
    <property type="match status" value="1"/>
</dbReference>
<evidence type="ECO:0000256" key="2">
    <source>
        <dbReference type="ARBA" id="ARBA00013855"/>
    </source>
</evidence>
<dbReference type="InterPro" id="IPR042177">
    <property type="entry name" value="Cell/Rod_1"/>
</dbReference>
<evidence type="ECO:0000256" key="4">
    <source>
        <dbReference type="ARBA" id="ARBA00032089"/>
    </source>
</evidence>